<organism evidence="5 6">
    <name type="scientific">Aquibacillus rhizosphaerae</name>
    <dbReference type="NCBI Taxonomy" id="3051431"/>
    <lineage>
        <taxon>Bacteria</taxon>
        <taxon>Bacillati</taxon>
        <taxon>Bacillota</taxon>
        <taxon>Bacilli</taxon>
        <taxon>Bacillales</taxon>
        <taxon>Bacillaceae</taxon>
        <taxon>Aquibacillus</taxon>
    </lineage>
</organism>
<feature type="domain" description="Bacillithiol biosynthesis BshC N-terminal Rossmann-like" evidence="3">
    <location>
        <begin position="1"/>
        <end position="380"/>
    </location>
</feature>
<dbReference type="InterPro" id="IPR011199">
    <property type="entry name" value="Bacillithiol_biosynth_BshC"/>
</dbReference>
<comment type="similarity">
    <text evidence="2">Belongs to the BshC family.</text>
</comment>
<accession>A0ABT7L5Y2</accession>
<feature type="domain" description="Bacillithiol biosynthesis BshC C-terminal coiled-coil" evidence="4">
    <location>
        <begin position="382"/>
        <end position="541"/>
    </location>
</feature>
<dbReference type="Pfam" id="PF10079">
    <property type="entry name" value="Rossmann-like_BshC"/>
    <property type="match status" value="1"/>
</dbReference>
<dbReference type="InterPro" id="IPR055398">
    <property type="entry name" value="Rossmann-like_BshC"/>
</dbReference>
<dbReference type="Proteomes" id="UP001235343">
    <property type="component" value="Unassembled WGS sequence"/>
</dbReference>
<evidence type="ECO:0000259" key="4">
    <source>
        <dbReference type="Pfam" id="PF24850"/>
    </source>
</evidence>
<protein>
    <recommendedName>
        <fullName evidence="2">Putative cysteine ligase BshC</fullName>
        <ecNumber evidence="2">6.-.-.-</ecNumber>
    </recommendedName>
</protein>
<evidence type="ECO:0000313" key="6">
    <source>
        <dbReference type="Proteomes" id="UP001235343"/>
    </source>
</evidence>
<keyword evidence="1 2" id="KW-0436">Ligase</keyword>
<dbReference type="HAMAP" id="MF_01867">
    <property type="entry name" value="BshC"/>
    <property type="match status" value="1"/>
</dbReference>
<proteinExistence type="inferred from homology"/>
<comment type="function">
    <text evidence="2">Involved in bacillithiol (BSH) biosynthesis. May catalyze the last step of the pathway, the addition of cysteine to glucosamine malate (GlcN-Mal) to generate BSH.</text>
</comment>
<dbReference type="EMBL" id="JASTZU010000038">
    <property type="protein sequence ID" value="MDL4841274.1"/>
    <property type="molecule type" value="Genomic_DNA"/>
</dbReference>
<gene>
    <name evidence="2 5" type="primary">bshC</name>
    <name evidence="5" type="ORF">QQS35_12555</name>
</gene>
<evidence type="ECO:0000259" key="3">
    <source>
        <dbReference type="Pfam" id="PF10079"/>
    </source>
</evidence>
<name>A0ABT7L5Y2_9BACI</name>
<evidence type="ECO:0000313" key="5">
    <source>
        <dbReference type="EMBL" id="MDL4841274.1"/>
    </source>
</evidence>
<dbReference type="Pfam" id="PF24850">
    <property type="entry name" value="CC_BshC"/>
    <property type="match status" value="1"/>
</dbReference>
<reference evidence="5 6" key="1">
    <citation type="submission" date="2023-06" db="EMBL/GenBank/DDBJ databases">
        <title>Aquibacillus rhizosphaerae LR5S19.</title>
        <authorList>
            <person name="Sun J.-Q."/>
        </authorList>
    </citation>
    <scope>NUCLEOTIDE SEQUENCE [LARGE SCALE GENOMIC DNA]</scope>
    <source>
        <strain evidence="5 6">LR5S19</strain>
    </source>
</reference>
<evidence type="ECO:0000256" key="1">
    <source>
        <dbReference type="ARBA" id="ARBA00022598"/>
    </source>
</evidence>
<dbReference type="NCBIfam" id="TIGR03998">
    <property type="entry name" value="thiol_BshC"/>
    <property type="match status" value="1"/>
</dbReference>
<comment type="caution">
    <text evidence="5">The sequence shown here is derived from an EMBL/GenBank/DDBJ whole genome shotgun (WGS) entry which is preliminary data.</text>
</comment>
<keyword evidence="6" id="KW-1185">Reference proteome</keyword>
<dbReference type="EC" id="6.-.-.-" evidence="2"/>
<sequence>MWIDPITLHNKSKLMKDYNAASENIMNKFDYLPYDSDSYRQRVVDLSERSFERDELASLLKVLNEGWGAKETTLHNIERLKDEKSVVVIGGQQAGLLTGPLYTIHKIISIIHFAKEKEKQLNIPVIPVFWIAGEDHDFAEINHIMMQNGQNMEKVKINHRINEKKPVSSVKLDKEITSEWLHSVFRGLNETEYTNSIYKLVEEELDRADSYVDFFARIVLKLFKDEGIVLIDSDNSLVRKAESEFFCSLIKKQLEISEGVHRVLQELRQDGYSISVDVDENDAHLFYHMNGERVLLVRTEDGQWIGKQNQCSFSTEELLQIAESSPELLSNNVVTRPAMQELLFPSLAFLGGHGEVGYWSLLKPVFHAMQIKMPPVLPRLSFTLVDRKVEKKLRLLSLNATKAVNSGVNLEKGNWLLKQTYPAIDELTEQVQTAIKLAHKPLRDLAGSISPDLNGLAEKNLFYIQEHVEFLQESVVKSLKDKNHKVLQDFNTIQINLQPEGGLQERCWNIIPFINNYGLDLIGDLVNQEYQYKSDHYIIYL</sequence>
<dbReference type="InterPro" id="IPR055399">
    <property type="entry name" value="CC_BshC"/>
</dbReference>
<dbReference type="PIRSF" id="PIRSF012535">
    <property type="entry name" value="UCP012535"/>
    <property type="match status" value="1"/>
</dbReference>
<dbReference type="RefSeq" id="WP_285932499.1">
    <property type="nucleotide sequence ID" value="NZ_JASTZU010000038.1"/>
</dbReference>
<evidence type="ECO:0000256" key="2">
    <source>
        <dbReference type="HAMAP-Rule" id="MF_01867"/>
    </source>
</evidence>